<reference evidence="3" key="1">
    <citation type="journal article" date="2023" name="Science">
        <title>Elucidation of the pathway for biosynthesis of saponin adjuvants from the soapbark tree.</title>
        <authorList>
            <person name="Reed J."/>
            <person name="Orme A."/>
            <person name="El-Demerdash A."/>
            <person name="Owen C."/>
            <person name="Martin L.B.B."/>
            <person name="Misra R.C."/>
            <person name="Kikuchi S."/>
            <person name="Rejzek M."/>
            <person name="Martin A.C."/>
            <person name="Harkess A."/>
            <person name="Leebens-Mack J."/>
            <person name="Louveau T."/>
            <person name="Stephenson M.J."/>
            <person name="Osbourn A."/>
        </authorList>
    </citation>
    <scope>NUCLEOTIDE SEQUENCE</scope>
    <source>
        <strain evidence="3">S10</strain>
    </source>
</reference>
<keyword evidence="4" id="KW-1185">Reference proteome</keyword>
<accession>A0AAD7VFE7</accession>
<organism evidence="3 4">
    <name type="scientific">Quillaja saponaria</name>
    <name type="common">Soap bark tree</name>
    <dbReference type="NCBI Taxonomy" id="32244"/>
    <lineage>
        <taxon>Eukaryota</taxon>
        <taxon>Viridiplantae</taxon>
        <taxon>Streptophyta</taxon>
        <taxon>Embryophyta</taxon>
        <taxon>Tracheophyta</taxon>
        <taxon>Spermatophyta</taxon>
        <taxon>Magnoliopsida</taxon>
        <taxon>eudicotyledons</taxon>
        <taxon>Gunneridae</taxon>
        <taxon>Pentapetalae</taxon>
        <taxon>rosids</taxon>
        <taxon>fabids</taxon>
        <taxon>Fabales</taxon>
        <taxon>Quillajaceae</taxon>
        <taxon>Quillaja</taxon>
    </lineage>
</organism>
<feature type="compositionally biased region" description="Basic and acidic residues" evidence="1">
    <location>
        <begin position="62"/>
        <end position="71"/>
    </location>
</feature>
<evidence type="ECO:0000313" key="3">
    <source>
        <dbReference type="EMBL" id="KAJ7973673.1"/>
    </source>
</evidence>
<evidence type="ECO:0000259" key="2">
    <source>
        <dbReference type="Pfam" id="PF04192"/>
    </source>
</evidence>
<sequence>MYNLVSCMLKLSQFLFCFLETRNFNLQAHNKPIEPPKKPEKASFSLPSIPSLSGEILFKPSKSAEDEKDAKDDDEIETNIKLDTPPTHFVNLIQSSAETKNYN</sequence>
<dbReference type="GO" id="GO:0006364">
    <property type="term" value="P:rRNA processing"/>
    <property type="evidence" value="ECO:0007669"/>
    <property type="project" value="InterPro"/>
</dbReference>
<dbReference type="Pfam" id="PF04192">
    <property type="entry name" value="Utp21"/>
    <property type="match status" value="1"/>
</dbReference>
<comment type="caution">
    <text evidence="3">The sequence shown here is derived from an EMBL/GenBank/DDBJ whole genome shotgun (WGS) entry which is preliminary data.</text>
</comment>
<dbReference type="GO" id="GO:0032040">
    <property type="term" value="C:small-subunit processome"/>
    <property type="evidence" value="ECO:0007669"/>
    <property type="project" value="InterPro"/>
</dbReference>
<dbReference type="InterPro" id="IPR007319">
    <property type="entry name" value="WDR36/Utp21_C"/>
</dbReference>
<feature type="region of interest" description="Disordered" evidence="1">
    <location>
        <begin position="60"/>
        <end position="80"/>
    </location>
</feature>
<dbReference type="EMBL" id="JARAOO010000003">
    <property type="protein sequence ID" value="KAJ7973673.1"/>
    <property type="molecule type" value="Genomic_DNA"/>
</dbReference>
<gene>
    <name evidence="3" type="ORF">O6P43_003875</name>
</gene>
<name>A0AAD7VFE7_QUISA</name>
<dbReference type="Proteomes" id="UP001163823">
    <property type="component" value="Chromosome 3"/>
</dbReference>
<proteinExistence type="predicted"/>
<evidence type="ECO:0000313" key="4">
    <source>
        <dbReference type="Proteomes" id="UP001163823"/>
    </source>
</evidence>
<feature type="domain" description="WDR36/Utp21 C-terminal" evidence="2">
    <location>
        <begin position="27"/>
        <end position="103"/>
    </location>
</feature>
<dbReference type="KEGG" id="qsa:O6P43_003875"/>
<dbReference type="AlphaFoldDB" id="A0AAD7VFE7"/>
<protein>
    <submittedName>
        <fullName evidence="3">WD repeat-containing protein</fullName>
    </submittedName>
</protein>
<evidence type="ECO:0000256" key="1">
    <source>
        <dbReference type="SAM" id="MobiDB-lite"/>
    </source>
</evidence>